<dbReference type="AlphaFoldDB" id="A0A1I3QT24"/>
<dbReference type="EMBL" id="FOQO01000009">
    <property type="protein sequence ID" value="SFJ36612.1"/>
    <property type="molecule type" value="Genomic_DNA"/>
</dbReference>
<gene>
    <name evidence="2" type="ORF">SAMN05444682_10992</name>
</gene>
<feature type="compositionally biased region" description="Polar residues" evidence="1">
    <location>
        <begin position="112"/>
        <end position="129"/>
    </location>
</feature>
<organism evidence="2 3">
    <name type="scientific">Parapedobacter indicus</name>
    <dbReference type="NCBI Taxonomy" id="1477437"/>
    <lineage>
        <taxon>Bacteria</taxon>
        <taxon>Pseudomonadati</taxon>
        <taxon>Bacteroidota</taxon>
        <taxon>Sphingobacteriia</taxon>
        <taxon>Sphingobacteriales</taxon>
        <taxon>Sphingobacteriaceae</taxon>
        <taxon>Parapedobacter</taxon>
    </lineage>
</organism>
<accession>A0A1I3QT24</accession>
<name>A0A1I3QT24_9SPHI</name>
<keyword evidence="3" id="KW-1185">Reference proteome</keyword>
<feature type="region of interest" description="Disordered" evidence="1">
    <location>
        <begin position="105"/>
        <end position="133"/>
    </location>
</feature>
<proteinExistence type="predicted"/>
<dbReference type="STRING" id="1477437.SAMN05444682_10992"/>
<evidence type="ECO:0000313" key="3">
    <source>
        <dbReference type="Proteomes" id="UP000198670"/>
    </source>
</evidence>
<dbReference type="Proteomes" id="UP000198670">
    <property type="component" value="Unassembled WGS sequence"/>
</dbReference>
<evidence type="ECO:0000313" key="2">
    <source>
        <dbReference type="EMBL" id="SFJ36612.1"/>
    </source>
</evidence>
<reference evidence="2 3" key="1">
    <citation type="submission" date="2016-10" db="EMBL/GenBank/DDBJ databases">
        <authorList>
            <person name="de Groot N.N."/>
        </authorList>
    </citation>
    <scope>NUCLEOTIDE SEQUENCE [LARGE SCALE GENOMIC DNA]</scope>
    <source>
        <strain evidence="2 3">RK1</strain>
    </source>
</reference>
<dbReference type="RefSeq" id="WP_090629033.1">
    <property type="nucleotide sequence ID" value="NZ_FOQO01000009.1"/>
</dbReference>
<sequence>MKDSIHPKKSKLNLISVELAQHMVNAYKEQRGAPAAKMRSKELGKKVEEPRSFWVSKEALLELMTLNKADGIRFYYAIADDYPGFPLKKTNHKKAHTVVMVATRSKDPDNPTMENSTDCLNMPQKSESAVGNGGKVGSVIFPLAPSRAGLPADELDLCPPPSPSEGLML</sequence>
<evidence type="ECO:0000256" key="1">
    <source>
        <dbReference type="SAM" id="MobiDB-lite"/>
    </source>
</evidence>
<dbReference type="OrthoDB" id="793554at2"/>
<feature type="region of interest" description="Disordered" evidence="1">
    <location>
        <begin position="149"/>
        <end position="169"/>
    </location>
</feature>
<protein>
    <submittedName>
        <fullName evidence="2">Uncharacterized protein</fullName>
    </submittedName>
</protein>